<dbReference type="GeneID" id="27728041"/>
<evidence type="ECO:0000313" key="2">
    <source>
        <dbReference type="Proteomes" id="UP000028545"/>
    </source>
</evidence>
<comment type="caution">
    <text evidence="1">The sequence shown here is derived from an EMBL/GenBank/DDBJ whole genome shotgun (WGS) entry which is preliminary data.</text>
</comment>
<name>A0A084FY27_PSEDA</name>
<dbReference type="RefSeq" id="XP_016639788.1">
    <property type="nucleotide sequence ID" value="XM_016790485.1"/>
</dbReference>
<dbReference type="Proteomes" id="UP000028545">
    <property type="component" value="Unassembled WGS sequence"/>
</dbReference>
<evidence type="ECO:0000313" key="1">
    <source>
        <dbReference type="EMBL" id="KEZ39989.1"/>
    </source>
</evidence>
<dbReference type="EMBL" id="JOWA01000132">
    <property type="protein sequence ID" value="KEZ39989.1"/>
    <property type="molecule type" value="Genomic_DNA"/>
</dbReference>
<reference evidence="1 2" key="1">
    <citation type="journal article" date="2014" name="Genome Announc.">
        <title>Draft genome sequence of the pathogenic fungus Scedosporium apiospermum.</title>
        <authorList>
            <person name="Vandeputte P."/>
            <person name="Ghamrawi S."/>
            <person name="Rechenmann M."/>
            <person name="Iltis A."/>
            <person name="Giraud S."/>
            <person name="Fleury M."/>
            <person name="Thornton C."/>
            <person name="Delhaes L."/>
            <person name="Meyer W."/>
            <person name="Papon N."/>
            <person name="Bouchara J.P."/>
        </authorList>
    </citation>
    <scope>NUCLEOTIDE SEQUENCE [LARGE SCALE GENOMIC DNA]</scope>
    <source>
        <strain evidence="1 2">IHEM 14462</strain>
    </source>
</reference>
<organism evidence="1 2">
    <name type="scientific">Pseudallescheria apiosperma</name>
    <name type="common">Scedosporium apiospermum</name>
    <dbReference type="NCBI Taxonomy" id="563466"/>
    <lineage>
        <taxon>Eukaryota</taxon>
        <taxon>Fungi</taxon>
        <taxon>Dikarya</taxon>
        <taxon>Ascomycota</taxon>
        <taxon>Pezizomycotina</taxon>
        <taxon>Sordariomycetes</taxon>
        <taxon>Hypocreomycetidae</taxon>
        <taxon>Microascales</taxon>
        <taxon>Microascaceae</taxon>
        <taxon>Scedosporium</taxon>
    </lineage>
</organism>
<protein>
    <submittedName>
        <fullName evidence="1">Uncharacterized protein</fullName>
    </submittedName>
</protein>
<gene>
    <name evidence="1" type="ORF">SAPIO_CDS8969</name>
</gene>
<accession>A0A084FY27</accession>
<keyword evidence="2" id="KW-1185">Reference proteome</keyword>
<proteinExistence type="predicted"/>
<sequence>MALRISPRSPFEECQVGQILVLKADDAHPALSSPSSPIFVRIRQLHSHTLSCNMVFDILDKEGSVLLDSSPAFLKLFDRRFAIQHRQDNGVELWTREVEVEYLDALKTDTIPQFLDDLHNIENFQDDTEEDWDKTQVEAFLIDELFPLYETETKVYRTLQEYQGRLIPKLLAAVTLELELDPINLDVTSEDKDRPPEALELLHIKGILLQYIQGFDLWSMPDHAPRTSWQNIIDQANDYKVFMIDFALCRFKGENESDAEWADAKFTKDEEGAVGLVMEKRLLNGYGFELHYETSLQYLEEVERGGL</sequence>
<dbReference type="KEGG" id="sapo:SAPIO_CDS8969"/>
<dbReference type="AlphaFoldDB" id="A0A084FY27"/>
<dbReference type="OrthoDB" id="5134445at2759"/>
<dbReference type="HOGENOM" id="CLU_054599_0_1_1"/>
<dbReference type="OMA" id="MEANAYE"/>
<dbReference type="VEuPathDB" id="FungiDB:SAPIO_CDS8969"/>